<dbReference type="KEGG" id="fro:AALO17_15590"/>
<dbReference type="EMBL" id="CP011391">
    <property type="protein sequence ID" value="AMK54693.1"/>
    <property type="molecule type" value="Genomic_DNA"/>
</dbReference>
<proteinExistence type="predicted"/>
<accession>A0A140DVL6</accession>
<evidence type="ECO:0000313" key="1">
    <source>
        <dbReference type="EMBL" id="AMK54693.1"/>
    </source>
</evidence>
<organism evidence="1 2">
    <name type="scientific">Faecalibaculum rodentium</name>
    <dbReference type="NCBI Taxonomy" id="1702221"/>
    <lineage>
        <taxon>Bacteria</taxon>
        <taxon>Bacillati</taxon>
        <taxon>Bacillota</taxon>
        <taxon>Erysipelotrichia</taxon>
        <taxon>Erysipelotrichales</taxon>
        <taxon>Erysipelotrichaceae</taxon>
        <taxon>Faecalibaculum</taxon>
    </lineage>
</organism>
<name>A0A140DVL6_9FIRM</name>
<protein>
    <submittedName>
        <fullName evidence="1">Uncharacterized protein</fullName>
    </submittedName>
</protein>
<sequence length="38" mass="4018">MAGCCSPLFMTATEQGMSVCLNELKNHPVNLISGGFCI</sequence>
<keyword evidence="2" id="KW-1185">Reference proteome</keyword>
<dbReference type="STRING" id="1702221.AALO17_15590"/>
<dbReference type="AlphaFoldDB" id="A0A140DVL6"/>
<evidence type="ECO:0000313" key="2">
    <source>
        <dbReference type="Proteomes" id="UP000069771"/>
    </source>
</evidence>
<gene>
    <name evidence="1" type="ORF">AALO17_15590</name>
</gene>
<reference evidence="1 2" key="1">
    <citation type="journal article" date="2016" name="Gut Pathog.">
        <title>Whole genome sequencing of "Faecalibaculum rodentium" ALO17, isolated from C57BL/6J laboratory mouse feces.</title>
        <authorList>
            <person name="Lim S."/>
            <person name="Chang D.H."/>
            <person name="Ahn S."/>
            <person name="Kim B.C."/>
        </authorList>
    </citation>
    <scope>NUCLEOTIDE SEQUENCE [LARGE SCALE GENOMIC DNA]</scope>
    <source>
        <strain evidence="1 2">Alo17</strain>
    </source>
</reference>
<dbReference type="Proteomes" id="UP000069771">
    <property type="component" value="Chromosome"/>
</dbReference>